<dbReference type="EMBL" id="NPDZ01000008">
    <property type="protein sequence ID" value="PJZ72692.1"/>
    <property type="molecule type" value="Genomic_DNA"/>
</dbReference>
<gene>
    <name evidence="2" type="ORF">CH360_08300</name>
    <name evidence="3" type="ORF">CH373_13385</name>
</gene>
<sequence length="399" mass="44191">MDSRKIRVSYLIFGFLALAHPIRAITQETCDIRKVCFKVEYDSTGGSVFLEAKELPLGGAMTVDLEISGTNVSSLPNSSLSLVIDSREPKKVAEIGPIDSGQPWKFSIRSIASFGKLDSVHEDSYIYTLPYHGKSWIGQGYDGKQAHTGDSKYSLDFVLQEGTPIFAARDGLVVSLQDQYSQGGFDPKLIEKANYVLISHSDGTIAMYGHLQKSGVLVSVGDQVSAGQKIGISGNTGYSTGPHLHFEVYSPRKGRRKKSFPTFFLTELGESEILSEGNAYWQPDHLRPKGFPTTDLSLFCLSHQKPQMFESTGCKVEDLFRNKNIYLSFPLFKNGPFQFNLEIAKEGESKELLKFTSKIPEGSTFTAWTLPAILNQGTYVLKIQLDGIEIGDKKFQILP</sequence>
<dbReference type="PANTHER" id="PTHR21666">
    <property type="entry name" value="PEPTIDASE-RELATED"/>
    <property type="match status" value="1"/>
</dbReference>
<dbReference type="GO" id="GO:0004222">
    <property type="term" value="F:metalloendopeptidase activity"/>
    <property type="evidence" value="ECO:0007669"/>
    <property type="project" value="TreeGrafter"/>
</dbReference>
<dbReference type="Gene3D" id="2.70.70.10">
    <property type="entry name" value="Glucose Permease (Domain IIA)"/>
    <property type="match status" value="1"/>
</dbReference>
<reference evidence="4 5" key="1">
    <citation type="submission" date="2017-07" db="EMBL/GenBank/DDBJ databases">
        <title>Leptospira spp. isolated from tropical soils.</title>
        <authorList>
            <person name="Thibeaux R."/>
            <person name="Iraola G."/>
            <person name="Ferres I."/>
            <person name="Bierque E."/>
            <person name="Girault D."/>
            <person name="Soupe-Gilbert M.-E."/>
            <person name="Picardeau M."/>
            <person name="Goarant C."/>
        </authorList>
    </citation>
    <scope>NUCLEOTIDE SEQUENCE [LARGE SCALE GENOMIC DNA]</scope>
    <source>
        <strain evidence="3 5">FH1-B-B1</strain>
        <strain evidence="2 4">FH1-B-C1</strain>
    </source>
</reference>
<dbReference type="PANTHER" id="PTHR21666:SF294">
    <property type="entry name" value="PEPTIDASE M23"/>
    <property type="match status" value="1"/>
</dbReference>
<dbReference type="SUPFAM" id="SSF51261">
    <property type="entry name" value="Duplicated hybrid motif"/>
    <property type="match status" value="1"/>
</dbReference>
<protein>
    <recommendedName>
        <fullName evidence="1">M23ase beta-sheet core domain-containing protein</fullName>
    </recommendedName>
</protein>
<dbReference type="Proteomes" id="UP000231962">
    <property type="component" value="Unassembled WGS sequence"/>
</dbReference>
<evidence type="ECO:0000313" key="2">
    <source>
        <dbReference type="EMBL" id="PJZ69900.1"/>
    </source>
</evidence>
<dbReference type="AlphaFoldDB" id="A0A2M9ZKU2"/>
<evidence type="ECO:0000313" key="4">
    <source>
        <dbReference type="Proteomes" id="UP000231962"/>
    </source>
</evidence>
<dbReference type="OrthoDB" id="9809488at2"/>
<dbReference type="InterPro" id="IPR016047">
    <property type="entry name" value="M23ase_b-sheet_dom"/>
</dbReference>
<dbReference type="CDD" id="cd12797">
    <property type="entry name" value="M23_peptidase"/>
    <property type="match status" value="1"/>
</dbReference>
<evidence type="ECO:0000313" key="3">
    <source>
        <dbReference type="EMBL" id="PJZ72692.1"/>
    </source>
</evidence>
<dbReference type="Pfam" id="PF01551">
    <property type="entry name" value="Peptidase_M23"/>
    <property type="match status" value="1"/>
</dbReference>
<comment type="caution">
    <text evidence="3">The sequence shown here is derived from an EMBL/GenBank/DDBJ whole genome shotgun (WGS) entry which is preliminary data.</text>
</comment>
<proteinExistence type="predicted"/>
<evidence type="ECO:0000313" key="5">
    <source>
        <dbReference type="Proteomes" id="UP000231990"/>
    </source>
</evidence>
<dbReference type="Proteomes" id="UP000231990">
    <property type="component" value="Unassembled WGS sequence"/>
</dbReference>
<name>A0A2M9ZKU2_9LEPT</name>
<dbReference type="InterPro" id="IPR011055">
    <property type="entry name" value="Dup_hybrid_motif"/>
</dbReference>
<dbReference type="EMBL" id="NPDY01000006">
    <property type="protein sequence ID" value="PJZ69900.1"/>
    <property type="molecule type" value="Genomic_DNA"/>
</dbReference>
<dbReference type="InterPro" id="IPR050570">
    <property type="entry name" value="Cell_wall_metabolism_enzyme"/>
</dbReference>
<evidence type="ECO:0000259" key="1">
    <source>
        <dbReference type="Pfam" id="PF01551"/>
    </source>
</evidence>
<accession>A0A2M9ZKU2</accession>
<organism evidence="3 5">
    <name type="scientific">Leptospira perolatii</name>
    <dbReference type="NCBI Taxonomy" id="2023191"/>
    <lineage>
        <taxon>Bacteria</taxon>
        <taxon>Pseudomonadati</taxon>
        <taxon>Spirochaetota</taxon>
        <taxon>Spirochaetia</taxon>
        <taxon>Leptospirales</taxon>
        <taxon>Leptospiraceae</taxon>
        <taxon>Leptospira</taxon>
    </lineage>
</organism>
<feature type="domain" description="M23ase beta-sheet core" evidence="1">
    <location>
        <begin position="153"/>
        <end position="250"/>
    </location>
</feature>
<dbReference type="RefSeq" id="WP_100713568.1">
    <property type="nucleotide sequence ID" value="NZ_NPDY01000006.1"/>
</dbReference>
<keyword evidence="4" id="KW-1185">Reference proteome</keyword>